<organism evidence="2 3">
    <name type="scientific">Enterococcus florum</name>
    <dbReference type="NCBI Taxonomy" id="2480627"/>
    <lineage>
        <taxon>Bacteria</taxon>
        <taxon>Bacillati</taxon>
        <taxon>Bacillota</taxon>
        <taxon>Bacilli</taxon>
        <taxon>Lactobacillales</taxon>
        <taxon>Enterococcaceae</taxon>
        <taxon>Enterococcus</taxon>
    </lineage>
</organism>
<dbReference type="Proteomes" id="UP000290567">
    <property type="component" value="Unassembled WGS sequence"/>
</dbReference>
<dbReference type="InterPro" id="IPR020044">
    <property type="entry name" value="PRD_EF0829/AHA3910"/>
</dbReference>
<reference evidence="3" key="1">
    <citation type="submission" date="2019-02" db="EMBL/GenBank/DDBJ databases">
        <title>Draft genome sequence of Enterococcus sp. Gos25-1.</title>
        <authorList>
            <person name="Tanaka N."/>
            <person name="Shiwa Y."/>
            <person name="Fujita N."/>
        </authorList>
    </citation>
    <scope>NUCLEOTIDE SEQUENCE [LARGE SCALE GENOMIC DNA]</scope>
    <source>
        <strain evidence="3">Gos25-1</strain>
    </source>
</reference>
<evidence type="ECO:0000259" key="1">
    <source>
        <dbReference type="PROSITE" id="PS51372"/>
    </source>
</evidence>
<evidence type="ECO:0000313" key="3">
    <source>
        <dbReference type="Proteomes" id="UP000290567"/>
    </source>
</evidence>
<name>A0A4P5P3W6_9ENTE</name>
<protein>
    <submittedName>
        <fullName evidence="2">PRD domain-containing protein</fullName>
    </submittedName>
</protein>
<feature type="domain" description="PRD" evidence="1">
    <location>
        <begin position="14"/>
        <end position="110"/>
    </location>
</feature>
<dbReference type="InterPro" id="IPR036634">
    <property type="entry name" value="PRD_sf"/>
</dbReference>
<dbReference type="Gene3D" id="1.10.1790.10">
    <property type="entry name" value="PRD domain"/>
    <property type="match status" value="1"/>
</dbReference>
<dbReference type="RefSeq" id="WP_146620797.1">
    <property type="nucleotide sequence ID" value="NZ_BJCC01000001.1"/>
</dbReference>
<dbReference type="SUPFAM" id="SSF63520">
    <property type="entry name" value="PTS-regulatory domain, PRD"/>
    <property type="match status" value="1"/>
</dbReference>
<gene>
    <name evidence="2" type="ORF">NRIC_01710</name>
</gene>
<accession>A0A4P5P3W6</accession>
<dbReference type="OrthoDB" id="2879550at2"/>
<dbReference type="AlphaFoldDB" id="A0A4P5P3W6"/>
<keyword evidence="3" id="KW-1185">Reference proteome</keyword>
<dbReference type="NCBIfam" id="TIGR03582">
    <property type="entry name" value="EF_0829"/>
    <property type="match status" value="1"/>
</dbReference>
<dbReference type="PROSITE" id="PS51372">
    <property type="entry name" value="PRD_2"/>
    <property type="match status" value="1"/>
</dbReference>
<dbReference type="EMBL" id="BJCC01000001">
    <property type="protein sequence ID" value="GCF92280.1"/>
    <property type="molecule type" value="Genomic_DNA"/>
</dbReference>
<dbReference type="InterPro" id="IPR011608">
    <property type="entry name" value="PRD"/>
</dbReference>
<dbReference type="GO" id="GO:0006355">
    <property type="term" value="P:regulation of DNA-templated transcription"/>
    <property type="evidence" value="ECO:0007669"/>
    <property type="project" value="InterPro"/>
</dbReference>
<proteinExistence type="predicted"/>
<comment type="caution">
    <text evidence="2">The sequence shown here is derived from an EMBL/GenBank/DDBJ whole genome shotgun (WGS) entry which is preliminary data.</text>
</comment>
<sequence length="110" mass="12732">MKVTEESQQIFQKSVYPEELKAIVDYTDNLVTTYQIEPTELQWTILINHLNEMILRQKEGTTIPTVDPEMFNEVSKEAMQISRNVVEKIGGLAEDEIYVLSIHFESAKQN</sequence>
<evidence type="ECO:0000313" key="2">
    <source>
        <dbReference type="EMBL" id="GCF92280.1"/>
    </source>
</evidence>
<dbReference type="Pfam" id="PF00874">
    <property type="entry name" value="PRD"/>
    <property type="match status" value="1"/>
</dbReference>